<evidence type="ECO:0000256" key="4">
    <source>
        <dbReference type="ARBA" id="ARBA00022679"/>
    </source>
</evidence>
<evidence type="ECO:0000256" key="5">
    <source>
        <dbReference type="ARBA" id="ARBA00023244"/>
    </source>
</evidence>
<dbReference type="Pfam" id="PF03900">
    <property type="entry name" value="Porphobil_deamC"/>
    <property type="match status" value="1"/>
</dbReference>
<comment type="miscellaneous">
    <text evidence="7">The porphobilinogen subunits are added to the dipyrromethane group.</text>
</comment>
<evidence type="ECO:0000313" key="11">
    <source>
        <dbReference type="EMBL" id="NYG06479.1"/>
    </source>
</evidence>
<accession>A0A852WCF7</accession>
<dbReference type="InterPro" id="IPR022418">
    <property type="entry name" value="Porphobilinogen_deaminase_C"/>
</dbReference>
<evidence type="ECO:0000313" key="12">
    <source>
        <dbReference type="Proteomes" id="UP000573599"/>
    </source>
</evidence>
<feature type="modified residue" description="S-(dipyrrolylmethanemethyl)cysteine" evidence="7">
    <location>
        <position position="244"/>
    </location>
</feature>
<dbReference type="NCBIfam" id="TIGR00212">
    <property type="entry name" value="hemC"/>
    <property type="match status" value="1"/>
</dbReference>
<dbReference type="SUPFAM" id="SSF54782">
    <property type="entry name" value="Porphobilinogen deaminase (hydroxymethylbilane synthase), C-terminal domain"/>
    <property type="match status" value="1"/>
</dbReference>
<comment type="catalytic activity">
    <reaction evidence="6 7">
        <text>4 porphobilinogen + H2O = hydroxymethylbilane + 4 NH4(+)</text>
        <dbReference type="Rhea" id="RHEA:13185"/>
        <dbReference type="ChEBI" id="CHEBI:15377"/>
        <dbReference type="ChEBI" id="CHEBI:28938"/>
        <dbReference type="ChEBI" id="CHEBI:57845"/>
        <dbReference type="ChEBI" id="CHEBI:58126"/>
        <dbReference type="EC" id="2.5.1.61"/>
    </reaction>
</comment>
<dbReference type="InterPro" id="IPR000860">
    <property type="entry name" value="HemC"/>
</dbReference>
<organism evidence="11 12">
    <name type="scientific">Pedococcus badiiscoriae</name>
    <dbReference type="NCBI Taxonomy" id="642776"/>
    <lineage>
        <taxon>Bacteria</taxon>
        <taxon>Bacillati</taxon>
        <taxon>Actinomycetota</taxon>
        <taxon>Actinomycetes</taxon>
        <taxon>Micrococcales</taxon>
        <taxon>Intrasporangiaceae</taxon>
        <taxon>Pedococcus</taxon>
    </lineage>
</organism>
<dbReference type="PROSITE" id="PS00533">
    <property type="entry name" value="PORPHOBILINOGEN_DEAM"/>
    <property type="match status" value="1"/>
</dbReference>
<comment type="cofactor">
    <cofactor evidence="7">
        <name>dipyrromethane</name>
        <dbReference type="ChEBI" id="CHEBI:60342"/>
    </cofactor>
    <text evidence="7">Binds 1 dipyrromethane group covalently.</text>
</comment>
<evidence type="ECO:0000256" key="3">
    <source>
        <dbReference type="ARBA" id="ARBA00011245"/>
    </source>
</evidence>
<evidence type="ECO:0000256" key="8">
    <source>
        <dbReference type="SAM" id="MobiDB-lite"/>
    </source>
</evidence>
<dbReference type="GO" id="GO:0005737">
    <property type="term" value="C:cytoplasm"/>
    <property type="evidence" value="ECO:0007669"/>
    <property type="project" value="UniProtKB-UniRule"/>
</dbReference>
<dbReference type="PANTHER" id="PTHR11557">
    <property type="entry name" value="PORPHOBILINOGEN DEAMINASE"/>
    <property type="match status" value="1"/>
</dbReference>
<dbReference type="Proteomes" id="UP000573599">
    <property type="component" value="Unassembled WGS sequence"/>
</dbReference>
<feature type="domain" description="Porphobilinogen deaminase C-terminal" evidence="10">
    <location>
        <begin position="228"/>
        <end position="301"/>
    </location>
</feature>
<dbReference type="PANTHER" id="PTHR11557:SF0">
    <property type="entry name" value="PORPHOBILINOGEN DEAMINASE"/>
    <property type="match status" value="1"/>
</dbReference>
<protein>
    <recommendedName>
        <fullName evidence="7">Porphobilinogen deaminase</fullName>
        <shortName evidence="7">PBG</shortName>
        <ecNumber evidence="7">2.5.1.61</ecNumber>
    </recommendedName>
    <alternativeName>
        <fullName evidence="7">Hydroxymethylbilane synthase</fullName>
        <shortName evidence="7">HMBS</shortName>
    </alternativeName>
    <alternativeName>
        <fullName evidence="7">Pre-uroporphyrinogen synthase</fullName>
    </alternativeName>
</protein>
<name>A0A852WCF7_9MICO</name>
<reference evidence="11 12" key="1">
    <citation type="submission" date="2020-07" db="EMBL/GenBank/DDBJ databases">
        <title>Sequencing the genomes of 1000 actinobacteria strains.</title>
        <authorList>
            <person name="Klenk H.-P."/>
        </authorList>
    </citation>
    <scope>NUCLEOTIDE SEQUENCE [LARGE SCALE GENOMIC DNA]</scope>
    <source>
        <strain evidence="11 12">DSM 23987</strain>
    </source>
</reference>
<evidence type="ECO:0000256" key="2">
    <source>
        <dbReference type="ARBA" id="ARBA00005638"/>
    </source>
</evidence>
<evidence type="ECO:0000259" key="9">
    <source>
        <dbReference type="Pfam" id="PF01379"/>
    </source>
</evidence>
<comment type="similarity">
    <text evidence="2 7">Belongs to the HMBS family.</text>
</comment>
<dbReference type="HAMAP" id="MF_00260">
    <property type="entry name" value="Porphobil_deam"/>
    <property type="match status" value="1"/>
</dbReference>
<sequence length="363" mass="36857">MSAPSVAPLTLRLGTRRSALATTQSTWVADLLRARGHVVELVEIITEGDTSTASLASIGGTGVFAAALRRALLSGEVDLAVHSLKDLPTTPEPGLVVAAVPVREDPRDVLVSSGGRTLGELGEGAVIGTGSPRRVAQLAALGLGLSFKDIRGNVDTRVGLVRDGALDGVVLARAGLARLGRLADVAEAIDPLQMLPAPGQGALAVECRADDRATLGAVAPLDDPDTRACVTAERAVLAALEAGCSAPVGALAEIVEGEDGLELSLRAFVGAVDGSFDLRRSLVGGVDDGEALGRRLAAVLLEDGADLLRGPEDRPPARPVPAGTGPASAVTDALTPDPAEATGPVPLAAPDRHPEHDSTERAL</sequence>
<keyword evidence="12" id="KW-1185">Reference proteome</keyword>
<dbReference type="Pfam" id="PF01379">
    <property type="entry name" value="Porphobil_deam"/>
    <property type="match status" value="1"/>
</dbReference>
<proteinExistence type="inferred from homology"/>
<evidence type="ECO:0000256" key="6">
    <source>
        <dbReference type="ARBA" id="ARBA00048169"/>
    </source>
</evidence>
<comment type="caution">
    <text evidence="11">The sequence shown here is derived from an EMBL/GenBank/DDBJ whole genome shotgun (WGS) entry which is preliminary data.</text>
</comment>
<feature type="compositionally biased region" description="Basic and acidic residues" evidence="8">
    <location>
        <begin position="350"/>
        <end position="363"/>
    </location>
</feature>
<dbReference type="FunFam" id="3.40.190.10:FF:000005">
    <property type="entry name" value="Porphobilinogen deaminase"/>
    <property type="match status" value="1"/>
</dbReference>
<dbReference type="PRINTS" id="PR00151">
    <property type="entry name" value="PORPHBDMNASE"/>
</dbReference>
<comment type="function">
    <text evidence="1 7">Tetrapolymerization of the monopyrrole PBG into the hydroxymethylbilane pre-uroporphyrinogen in several discrete steps.</text>
</comment>
<dbReference type="PIRSF" id="PIRSF001438">
    <property type="entry name" value="4pyrrol_synth_OHMeBilane_synth"/>
    <property type="match status" value="1"/>
</dbReference>
<dbReference type="RefSeq" id="WP_179420954.1">
    <property type="nucleotide sequence ID" value="NZ_JACCAB010000001.1"/>
</dbReference>
<dbReference type="SUPFAM" id="SSF53850">
    <property type="entry name" value="Periplasmic binding protein-like II"/>
    <property type="match status" value="1"/>
</dbReference>
<keyword evidence="4 7" id="KW-0808">Transferase</keyword>
<comment type="subunit">
    <text evidence="3 7">Monomer.</text>
</comment>
<dbReference type="InterPro" id="IPR036803">
    <property type="entry name" value="Porphobilinogen_deaminase_C_sf"/>
</dbReference>
<dbReference type="InterPro" id="IPR022417">
    <property type="entry name" value="Porphobilin_deaminase_N"/>
</dbReference>
<dbReference type="EC" id="2.5.1.61" evidence="7"/>
<feature type="domain" description="Porphobilinogen deaminase N-terminal" evidence="9">
    <location>
        <begin position="11"/>
        <end position="214"/>
    </location>
</feature>
<evidence type="ECO:0000256" key="7">
    <source>
        <dbReference type="HAMAP-Rule" id="MF_00260"/>
    </source>
</evidence>
<dbReference type="EMBL" id="JACCAB010000001">
    <property type="protein sequence ID" value="NYG06479.1"/>
    <property type="molecule type" value="Genomic_DNA"/>
</dbReference>
<dbReference type="GO" id="GO:0004418">
    <property type="term" value="F:hydroxymethylbilane synthase activity"/>
    <property type="evidence" value="ECO:0007669"/>
    <property type="project" value="UniProtKB-UniRule"/>
</dbReference>
<dbReference type="AlphaFoldDB" id="A0A852WCF7"/>
<gene>
    <name evidence="7" type="primary">hemC</name>
    <name evidence="11" type="ORF">BJ986_000966</name>
</gene>
<keyword evidence="5 7" id="KW-0627">Porphyrin biosynthesis</keyword>
<dbReference type="Gene3D" id="3.40.190.10">
    <property type="entry name" value="Periplasmic binding protein-like II"/>
    <property type="match status" value="2"/>
</dbReference>
<dbReference type="Gene3D" id="3.30.160.40">
    <property type="entry name" value="Porphobilinogen deaminase, C-terminal domain"/>
    <property type="match status" value="1"/>
</dbReference>
<dbReference type="InterPro" id="IPR022419">
    <property type="entry name" value="Porphobilin_deaminase_cofac_BS"/>
</dbReference>
<dbReference type="GO" id="GO:0006782">
    <property type="term" value="P:protoporphyrinogen IX biosynthetic process"/>
    <property type="evidence" value="ECO:0007669"/>
    <property type="project" value="UniProtKB-UniRule"/>
</dbReference>
<evidence type="ECO:0000256" key="1">
    <source>
        <dbReference type="ARBA" id="ARBA00002869"/>
    </source>
</evidence>
<evidence type="ECO:0000259" key="10">
    <source>
        <dbReference type="Pfam" id="PF03900"/>
    </source>
</evidence>
<feature type="region of interest" description="Disordered" evidence="8">
    <location>
        <begin position="307"/>
        <end position="363"/>
    </location>
</feature>